<dbReference type="InterPro" id="IPR019080">
    <property type="entry name" value="YqaJ_viral_recombinase"/>
</dbReference>
<protein>
    <recommendedName>
        <fullName evidence="1">YqaJ viral recombinase domain-containing protein</fullName>
    </recommendedName>
</protein>
<evidence type="ECO:0000313" key="3">
    <source>
        <dbReference type="Proteomes" id="UP000507470"/>
    </source>
</evidence>
<dbReference type="SUPFAM" id="SSF52980">
    <property type="entry name" value="Restriction endonuclease-like"/>
    <property type="match status" value="1"/>
</dbReference>
<dbReference type="Proteomes" id="UP000507470">
    <property type="component" value="Unassembled WGS sequence"/>
</dbReference>
<dbReference type="GO" id="GO:0006281">
    <property type="term" value="P:DNA repair"/>
    <property type="evidence" value="ECO:0007669"/>
    <property type="project" value="UniProtKB-ARBA"/>
</dbReference>
<sequence>MRNSAVHLHTIKLEPCCPPSFAFYNVQKWGDDIEIDQSFIAKFVKHTTDHTLSDEQILQVEQLTKGQSDNSFWKQIHRFKATSSNFGKIIKCSRNPDFLFKAMFYSEPHYGKENEDKAIEAYKHYMDSRGSNVQVESVGIILLKDRPVLGASLDGIVVDPSANITRGGLEVKCPYSKANFNINEACKDKTFFLKSENG</sequence>
<gene>
    <name evidence="2" type="ORF">MCOR_33818</name>
</gene>
<dbReference type="Pfam" id="PF09588">
    <property type="entry name" value="YqaJ"/>
    <property type="match status" value="1"/>
</dbReference>
<reference evidence="2 3" key="1">
    <citation type="submission" date="2020-06" db="EMBL/GenBank/DDBJ databases">
        <authorList>
            <person name="Li R."/>
            <person name="Bekaert M."/>
        </authorList>
    </citation>
    <scope>NUCLEOTIDE SEQUENCE [LARGE SCALE GENOMIC DNA]</scope>
    <source>
        <strain evidence="3">wild</strain>
    </source>
</reference>
<dbReference type="OrthoDB" id="6152909at2759"/>
<dbReference type="EMBL" id="CACVKT020006043">
    <property type="protein sequence ID" value="CAC5399571.1"/>
    <property type="molecule type" value="Genomic_DNA"/>
</dbReference>
<dbReference type="InterPro" id="IPR011335">
    <property type="entry name" value="Restrct_endonuc-II-like"/>
</dbReference>
<organism evidence="2 3">
    <name type="scientific">Mytilus coruscus</name>
    <name type="common">Sea mussel</name>
    <dbReference type="NCBI Taxonomy" id="42192"/>
    <lineage>
        <taxon>Eukaryota</taxon>
        <taxon>Metazoa</taxon>
        <taxon>Spiralia</taxon>
        <taxon>Lophotrochozoa</taxon>
        <taxon>Mollusca</taxon>
        <taxon>Bivalvia</taxon>
        <taxon>Autobranchia</taxon>
        <taxon>Pteriomorphia</taxon>
        <taxon>Mytilida</taxon>
        <taxon>Mytiloidea</taxon>
        <taxon>Mytilidae</taxon>
        <taxon>Mytilinae</taxon>
        <taxon>Mytilus</taxon>
    </lineage>
</organism>
<proteinExistence type="predicted"/>
<dbReference type="InterPro" id="IPR051703">
    <property type="entry name" value="NF-kappa-B_Signaling_Reg"/>
</dbReference>
<dbReference type="Gene3D" id="3.90.320.10">
    <property type="match status" value="1"/>
</dbReference>
<accession>A0A6J8CV84</accession>
<name>A0A6J8CV84_MYTCO</name>
<evidence type="ECO:0000259" key="1">
    <source>
        <dbReference type="Pfam" id="PF09588"/>
    </source>
</evidence>
<keyword evidence="3" id="KW-1185">Reference proteome</keyword>
<dbReference type="PANTHER" id="PTHR46609">
    <property type="entry name" value="EXONUCLEASE, PHAGE-TYPE/RECB, C-TERMINAL DOMAIN-CONTAINING PROTEIN"/>
    <property type="match status" value="1"/>
</dbReference>
<dbReference type="PANTHER" id="PTHR46609:SF8">
    <property type="entry name" value="YQAJ VIRAL RECOMBINASE DOMAIN-CONTAINING PROTEIN"/>
    <property type="match status" value="1"/>
</dbReference>
<feature type="domain" description="YqaJ viral recombinase" evidence="1">
    <location>
        <begin position="106"/>
        <end position="184"/>
    </location>
</feature>
<evidence type="ECO:0000313" key="2">
    <source>
        <dbReference type="EMBL" id="CAC5399571.1"/>
    </source>
</evidence>
<dbReference type="AlphaFoldDB" id="A0A6J8CV84"/>
<dbReference type="InterPro" id="IPR011604">
    <property type="entry name" value="PDDEXK-like_dom_sf"/>
</dbReference>